<dbReference type="EMBL" id="ML119066">
    <property type="protein sequence ID" value="ROT34727.1"/>
    <property type="molecule type" value="Genomic_DNA"/>
</dbReference>
<dbReference type="Proteomes" id="UP000272025">
    <property type="component" value="Unassembled WGS sequence"/>
</dbReference>
<gene>
    <name evidence="2" type="ORF">SODALDRAFT_84023</name>
</gene>
<protein>
    <submittedName>
        <fullName evidence="2">Uncharacterized protein</fullName>
    </submittedName>
</protein>
<sequence>MWFRKPHTRDVISPLRIQDILNPPATPVDMPSQSQKKGGNGRGEMGENHAPRSESTSYESGSELVSESKPKPASVSVSVSVSVSASASETVRPAKRSYSAFGIPDTGYYGTSSQVKRQRHGCQRCQDKGAELNDMEDLQTRDEEWDHPAVMLFGGLDFVEEKVEALAPTARVGEEEIVDTRHRLYDVFGEYILEVLPQDFKREFKVAMGTIDEDEKEDG</sequence>
<evidence type="ECO:0000256" key="1">
    <source>
        <dbReference type="SAM" id="MobiDB-lite"/>
    </source>
</evidence>
<evidence type="ECO:0000313" key="3">
    <source>
        <dbReference type="Proteomes" id="UP000272025"/>
    </source>
</evidence>
<evidence type="ECO:0000313" key="2">
    <source>
        <dbReference type="EMBL" id="ROT34727.1"/>
    </source>
</evidence>
<name>A0A3N2PJM6_SODAK</name>
<accession>A0A3N2PJM6</accession>
<dbReference type="GeneID" id="39584213"/>
<proteinExistence type="predicted"/>
<organism evidence="2 3">
    <name type="scientific">Sodiomyces alkalinus (strain CBS 110278 / VKM F-3762 / F11)</name>
    <name type="common">Alkaliphilic filamentous fungus</name>
    <dbReference type="NCBI Taxonomy" id="1314773"/>
    <lineage>
        <taxon>Eukaryota</taxon>
        <taxon>Fungi</taxon>
        <taxon>Dikarya</taxon>
        <taxon>Ascomycota</taxon>
        <taxon>Pezizomycotina</taxon>
        <taxon>Sordariomycetes</taxon>
        <taxon>Hypocreomycetidae</taxon>
        <taxon>Glomerellales</taxon>
        <taxon>Plectosphaerellaceae</taxon>
        <taxon>Sodiomyces</taxon>
    </lineage>
</organism>
<feature type="compositionally biased region" description="Low complexity" evidence="1">
    <location>
        <begin position="65"/>
        <end position="75"/>
    </location>
</feature>
<feature type="region of interest" description="Disordered" evidence="1">
    <location>
        <begin position="1"/>
        <end position="75"/>
    </location>
</feature>
<reference evidence="2 3" key="1">
    <citation type="journal article" date="2018" name="Mol. Ecol.">
        <title>The obligate alkalophilic soda-lake fungus Sodiomyces alkalinus has shifted to a protein diet.</title>
        <authorList>
            <person name="Grum-Grzhimaylo A.A."/>
            <person name="Falkoski D.L."/>
            <person name="van den Heuvel J."/>
            <person name="Valero-Jimenez C.A."/>
            <person name="Min B."/>
            <person name="Choi I.G."/>
            <person name="Lipzen A."/>
            <person name="Daum C.G."/>
            <person name="Aanen D.K."/>
            <person name="Tsang A."/>
            <person name="Henrissat B."/>
            <person name="Bilanenko E.N."/>
            <person name="de Vries R.P."/>
            <person name="van Kan J.A.L."/>
            <person name="Grigoriev I.V."/>
            <person name="Debets A.J.M."/>
        </authorList>
    </citation>
    <scope>NUCLEOTIDE SEQUENCE [LARGE SCALE GENOMIC DNA]</scope>
    <source>
        <strain evidence="2 3">F11</strain>
    </source>
</reference>
<keyword evidence="3" id="KW-1185">Reference proteome</keyword>
<dbReference type="RefSeq" id="XP_028462533.1">
    <property type="nucleotide sequence ID" value="XM_028615736.1"/>
</dbReference>
<dbReference type="AlphaFoldDB" id="A0A3N2PJM6"/>